<accession>A0AAD8VAQ5</accession>
<name>A0AAD8VAQ5_9PEZI</name>
<keyword evidence="3" id="KW-1185">Reference proteome</keyword>
<feature type="compositionally biased region" description="Basic and acidic residues" evidence="1">
    <location>
        <begin position="139"/>
        <end position="153"/>
    </location>
</feature>
<dbReference type="RefSeq" id="XP_060420083.1">
    <property type="nucleotide sequence ID" value="XM_060559682.1"/>
</dbReference>
<organism evidence="2 3">
    <name type="scientific">Colletotrichum navitas</name>
    <dbReference type="NCBI Taxonomy" id="681940"/>
    <lineage>
        <taxon>Eukaryota</taxon>
        <taxon>Fungi</taxon>
        <taxon>Dikarya</taxon>
        <taxon>Ascomycota</taxon>
        <taxon>Pezizomycotina</taxon>
        <taxon>Sordariomycetes</taxon>
        <taxon>Hypocreomycetidae</taxon>
        <taxon>Glomerellales</taxon>
        <taxon>Glomerellaceae</taxon>
        <taxon>Colletotrichum</taxon>
        <taxon>Colletotrichum graminicola species complex</taxon>
    </lineage>
</organism>
<dbReference type="Proteomes" id="UP001230504">
    <property type="component" value="Unassembled WGS sequence"/>
</dbReference>
<evidence type="ECO:0000313" key="2">
    <source>
        <dbReference type="EMBL" id="KAK1599494.1"/>
    </source>
</evidence>
<gene>
    <name evidence="2" type="ORF">LY79DRAFT_575178</name>
</gene>
<dbReference type="GeneID" id="85443922"/>
<feature type="region of interest" description="Disordered" evidence="1">
    <location>
        <begin position="122"/>
        <end position="158"/>
    </location>
</feature>
<reference evidence="2" key="1">
    <citation type="submission" date="2021-06" db="EMBL/GenBank/DDBJ databases">
        <title>Comparative genomics, transcriptomics and evolutionary studies reveal genomic signatures of adaptation to plant cell wall in hemibiotrophic fungi.</title>
        <authorList>
            <consortium name="DOE Joint Genome Institute"/>
            <person name="Baroncelli R."/>
            <person name="Diaz J.F."/>
            <person name="Benocci T."/>
            <person name="Peng M."/>
            <person name="Battaglia E."/>
            <person name="Haridas S."/>
            <person name="Andreopoulos W."/>
            <person name="Labutti K."/>
            <person name="Pangilinan J."/>
            <person name="Floch G.L."/>
            <person name="Makela M.R."/>
            <person name="Henrissat B."/>
            <person name="Grigoriev I.V."/>
            <person name="Crouch J.A."/>
            <person name="De Vries R.P."/>
            <person name="Sukno S.A."/>
            <person name="Thon M.R."/>
        </authorList>
    </citation>
    <scope>NUCLEOTIDE SEQUENCE</scope>
    <source>
        <strain evidence="2">CBS 125086</strain>
    </source>
</reference>
<comment type="caution">
    <text evidence="2">The sequence shown here is derived from an EMBL/GenBank/DDBJ whole genome shotgun (WGS) entry which is preliminary data.</text>
</comment>
<dbReference type="AlphaFoldDB" id="A0AAD8VAQ5"/>
<sequence length="183" mass="20496">MPAVPIIQVIRFHDNTIRQSVRYPESRRLSEHWASRVRHTIWRRLLRTAHHLHTKPATQPPLAKTSLLVTALQIKISDETELNGRPCSYINRYRSTQFTVLERAHGVRLGAVPASAAARLGESQGSLEKAGSTCGSSKLDTRDSDRLRPRMKPDTGNVTPRTMQFVVVVLPTSSASLRNSELV</sequence>
<dbReference type="EMBL" id="JAHLJV010000002">
    <property type="protein sequence ID" value="KAK1599494.1"/>
    <property type="molecule type" value="Genomic_DNA"/>
</dbReference>
<protein>
    <submittedName>
        <fullName evidence="2">Uncharacterized protein</fullName>
    </submittedName>
</protein>
<proteinExistence type="predicted"/>
<evidence type="ECO:0000313" key="3">
    <source>
        <dbReference type="Proteomes" id="UP001230504"/>
    </source>
</evidence>
<evidence type="ECO:0000256" key="1">
    <source>
        <dbReference type="SAM" id="MobiDB-lite"/>
    </source>
</evidence>